<dbReference type="PROSITE" id="PS51257">
    <property type="entry name" value="PROKAR_LIPOPROTEIN"/>
    <property type="match status" value="1"/>
</dbReference>
<reference evidence="5" key="1">
    <citation type="journal article" date="2019" name="Int. J. Syst. Evol. Microbiol.">
        <title>The Global Catalogue of Microorganisms (GCM) 10K type strain sequencing project: providing services to taxonomists for standard genome sequencing and annotation.</title>
        <authorList>
            <consortium name="The Broad Institute Genomics Platform"/>
            <consortium name="The Broad Institute Genome Sequencing Center for Infectious Disease"/>
            <person name="Wu L."/>
            <person name="Ma J."/>
        </authorList>
    </citation>
    <scope>NUCLEOTIDE SEQUENCE [LARGE SCALE GENOMIC DNA]</scope>
    <source>
        <strain evidence="5">NBRC 108723</strain>
    </source>
</reference>
<accession>A0ABQ6F520</accession>
<keyword evidence="2" id="KW-0732">Signal</keyword>
<feature type="signal peptide" evidence="2">
    <location>
        <begin position="1"/>
        <end position="23"/>
    </location>
</feature>
<evidence type="ECO:0000259" key="3">
    <source>
        <dbReference type="PROSITE" id="PS51782"/>
    </source>
</evidence>
<evidence type="ECO:0000256" key="1">
    <source>
        <dbReference type="SAM" id="Coils"/>
    </source>
</evidence>
<dbReference type="SMART" id="SM00257">
    <property type="entry name" value="LysM"/>
    <property type="match status" value="1"/>
</dbReference>
<evidence type="ECO:0000256" key="2">
    <source>
        <dbReference type="SAM" id="SignalP"/>
    </source>
</evidence>
<comment type="caution">
    <text evidence="4">The sequence shown here is derived from an EMBL/GenBank/DDBJ whole genome shotgun (WGS) entry which is preliminary data.</text>
</comment>
<dbReference type="Proteomes" id="UP001157138">
    <property type="component" value="Unassembled WGS sequence"/>
</dbReference>
<dbReference type="PROSITE" id="PS51782">
    <property type="entry name" value="LYSM"/>
    <property type="match status" value="1"/>
</dbReference>
<dbReference type="Gene3D" id="3.10.350.10">
    <property type="entry name" value="LysM domain"/>
    <property type="match status" value="1"/>
</dbReference>
<dbReference type="InterPro" id="IPR036779">
    <property type="entry name" value="LysM_dom_sf"/>
</dbReference>
<keyword evidence="5" id="KW-1185">Reference proteome</keyword>
<protein>
    <recommendedName>
        <fullName evidence="3">LysM domain-containing protein</fullName>
    </recommendedName>
</protein>
<proteinExistence type="predicted"/>
<dbReference type="RefSeq" id="WP_284194182.1">
    <property type="nucleotide sequence ID" value="NZ_BSPW01000107.1"/>
</dbReference>
<gene>
    <name evidence="4" type="ORF">GCM10007938_41380</name>
</gene>
<evidence type="ECO:0000313" key="4">
    <source>
        <dbReference type="EMBL" id="GLT20354.1"/>
    </source>
</evidence>
<sequence>MKNNRLFSIPLLLILFVSGCVSYDDLITQQNQNLTDHENQKTQYESDLTLMKQQHQEEMQRMQAQLDEQQTKMKETKERVGQYVVEKGDWLITIAQAHNMTLEEIVRINPQIRDINKLYVGDVINIHK</sequence>
<dbReference type="EMBL" id="BSPW01000107">
    <property type="protein sequence ID" value="GLT20354.1"/>
    <property type="molecule type" value="Genomic_DNA"/>
</dbReference>
<name>A0ABQ6F520_9VIBR</name>
<dbReference type="SUPFAM" id="SSF54106">
    <property type="entry name" value="LysM domain"/>
    <property type="match status" value="1"/>
</dbReference>
<feature type="coiled-coil region" evidence="1">
    <location>
        <begin position="27"/>
        <end position="79"/>
    </location>
</feature>
<dbReference type="InterPro" id="IPR018392">
    <property type="entry name" value="LysM"/>
</dbReference>
<organism evidence="4 5">
    <name type="scientific">Vibrio zhanjiangensis</name>
    <dbReference type="NCBI Taxonomy" id="1046128"/>
    <lineage>
        <taxon>Bacteria</taxon>
        <taxon>Pseudomonadati</taxon>
        <taxon>Pseudomonadota</taxon>
        <taxon>Gammaproteobacteria</taxon>
        <taxon>Vibrionales</taxon>
        <taxon>Vibrionaceae</taxon>
        <taxon>Vibrio</taxon>
    </lineage>
</organism>
<keyword evidence="1" id="KW-0175">Coiled coil</keyword>
<feature type="chain" id="PRO_5045905888" description="LysM domain-containing protein" evidence="2">
    <location>
        <begin position="24"/>
        <end position="128"/>
    </location>
</feature>
<dbReference type="CDD" id="cd00118">
    <property type="entry name" value="LysM"/>
    <property type="match status" value="1"/>
</dbReference>
<dbReference type="Pfam" id="PF01476">
    <property type="entry name" value="LysM"/>
    <property type="match status" value="1"/>
</dbReference>
<evidence type="ECO:0000313" key="5">
    <source>
        <dbReference type="Proteomes" id="UP001157138"/>
    </source>
</evidence>
<feature type="domain" description="LysM" evidence="3">
    <location>
        <begin position="81"/>
        <end position="126"/>
    </location>
</feature>